<dbReference type="GeneID" id="112055932"/>
<dbReference type="Proteomes" id="UP001652582">
    <property type="component" value="Chromosome 6"/>
</dbReference>
<feature type="region of interest" description="Disordered" evidence="1">
    <location>
        <begin position="524"/>
        <end position="562"/>
    </location>
</feature>
<protein>
    <submittedName>
        <fullName evidence="4 5">PiggyBac transposable element-derived protein 3-like</fullName>
    </submittedName>
</protein>
<evidence type="ECO:0000313" key="6">
    <source>
        <dbReference type="RefSeq" id="XP_052737983.1"/>
    </source>
</evidence>
<sequence length="617" mass="70807">MHDLDILVKNIFRAFCLLVGISEVTKMAAFFDDGGGNRVELTSDLVLQLLGDGNDSEVEGLGDDDDMLFRNSSNQNPAVEIRSSCTPIPPPVVHRTGNVACRRPGVRRRIWKQVSFNQKEHNYLPRARPAAIRSPMEYFNDYFDDEFFEHSAMCTNNYYMRRTGCILNTNAIELKKLVGIHLIMGVISYPRLYMYWRDGMRLDIVAKIMARERFKTLRSAFHVVDSDTAEPGSNSTLWKIQPILDRVKRACDRLERQPGFYSIDEQMLPFSGVCPRGLRQVIKSKPRPQGLKIFVATTHDGLMIDFEVYRGSDTPFGDRSLGVGAAVILHLSKSIPRGSCIYFDRYFSSIPLLEKLNSIGLHGTATLMMNRIPERKNIDFKPDRRMKRGESQQFVCDDIVVVKWMDNKSVLVASNCTSADDTVFLKRWDKSCTGYIDVSAPKTIANYNRHMGGVDILDQSMEYYRTFIKTRKWTLKVILHFIDLAVCNAWRLYKIECAATQIQSNKIMDLMEFRMQVADGLTNSPVRQRRSASSDDDQNEVENLVPNTPKYKRSNQPSTAKRYDGYDHLPAFEEIDNPRACRLERCRSRSKIKCEKGDVYLCLTRKQNCFAAYHKKN</sequence>
<keyword evidence="3" id="KW-1185">Reference proteome</keyword>
<proteinExistence type="predicted"/>
<feature type="domain" description="PiggyBac transposable element-derived protein" evidence="2">
    <location>
        <begin position="134"/>
        <end position="490"/>
    </location>
</feature>
<evidence type="ECO:0000313" key="5">
    <source>
        <dbReference type="RefSeq" id="XP_052737982.1"/>
    </source>
</evidence>
<reference evidence="4 5" key="1">
    <citation type="submission" date="2025-05" db="UniProtKB">
        <authorList>
            <consortium name="RefSeq"/>
        </authorList>
    </citation>
    <scope>IDENTIFICATION</scope>
</reference>
<dbReference type="RefSeq" id="XP_052737981.1">
    <property type="nucleotide sequence ID" value="XM_052882021.1"/>
</dbReference>
<accession>A0ABM3LFZ5</accession>
<evidence type="ECO:0000313" key="4">
    <source>
        <dbReference type="RefSeq" id="XP_052737981.1"/>
    </source>
</evidence>
<organism evidence="3 5">
    <name type="scientific">Bicyclus anynana</name>
    <name type="common">Squinting bush brown butterfly</name>
    <dbReference type="NCBI Taxonomy" id="110368"/>
    <lineage>
        <taxon>Eukaryota</taxon>
        <taxon>Metazoa</taxon>
        <taxon>Ecdysozoa</taxon>
        <taxon>Arthropoda</taxon>
        <taxon>Hexapoda</taxon>
        <taxon>Insecta</taxon>
        <taxon>Pterygota</taxon>
        <taxon>Neoptera</taxon>
        <taxon>Endopterygota</taxon>
        <taxon>Lepidoptera</taxon>
        <taxon>Glossata</taxon>
        <taxon>Ditrysia</taxon>
        <taxon>Papilionoidea</taxon>
        <taxon>Nymphalidae</taxon>
        <taxon>Satyrinae</taxon>
        <taxon>Satyrini</taxon>
        <taxon>Mycalesina</taxon>
        <taxon>Bicyclus</taxon>
    </lineage>
</organism>
<evidence type="ECO:0000259" key="2">
    <source>
        <dbReference type="Pfam" id="PF13843"/>
    </source>
</evidence>
<evidence type="ECO:0000313" key="3">
    <source>
        <dbReference type="Proteomes" id="UP001652582"/>
    </source>
</evidence>
<dbReference type="PANTHER" id="PTHR47272">
    <property type="entry name" value="DDE_TNP_1_7 DOMAIN-CONTAINING PROTEIN"/>
    <property type="match status" value="1"/>
</dbReference>
<dbReference type="RefSeq" id="XP_052737983.1">
    <property type="nucleotide sequence ID" value="XM_052882023.1"/>
</dbReference>
<dbReference type="RefSeq" id="XP_052737982.1">
    <property type="nucleotide sequence ID" value="XM_052882022.1"/>
</dbReference>
<name>A0ABM3LFZ5_BICAN</name>
<dbReference type="PANTHER" id="PTHR47272:SF2">
    <property type="entry name" value="PIGGYBAC TRANSPOSABLE ELEMENT-DERIVED PROTEIN 3-LIKE"/>
    <property type="match status" value="1"/>
</dbReference>
<dbReference type="InterPro" id="IPR029526">
    <property type="entry name" value="PGBD"/>
</dbReference>
<gene>
    <name evidence="4 5 6" type="primary">LOC112055932</name>
</gene>
<dbReference type="Pfam" id="PF13843">
    <property type="entry name" value="DDE_Tnp_1_7"/>
    <property type="match status" value="1"/>
</dbReference>
<evidence type="ECO:0000256" key="1">
    <source>
        <dbReference type="SAM" id="MobiDB-lite"/>
    </source>
</evidence>